<gene>
    <name evidence="1" type="ORF">O181_084652</name>
</gene>
<proteinExistence type="predicted"/>
<sequence>MKTSIFQDTREFLERIKNHQLKLDNQILAAKYKSVLKKVRTVNEPMPQDINPPFKRPPLSMGPYEKASSPIPPIFQETFKVTHENLQTVDLGQLGWLSNEEINLLKNVITLWDREIGFCGEEGVLLKPSYVKH</sequence>
<protein>
    <submittedName>
        <fullName evidence="1">Uncharacterized protein</fullName>
    </submittedName>
</protein>
<dbReference type="AlphaFoldDB" id="A0A9Q3FWN1"/>
<keyword evidence="2" id="KW-1185">Reference proteome</keyword>
<accession>A0A9Q3FWN1</accession>
<dbReference type="EMBL" id="AVOT02049805">
    <property type="protein sequence ID" value="MBW0544937.1"/>
    <property type="molecule type" value="Genomic_DNA"/>
</dbReference>
<dbReference type="OrthoDB" id="2506989at2759"/>
<evidence type="ECO:0000313" key="1">
    <source>
        <dbReference type="EMBL" id="MBW0544937.1"/>
    </source>
</evidence>
<organism evidence="1 2">
    <name type="scientific">Austropuccinia psidii MF-1</name>
    <dbReference type="NCBI Taxonomy" id="1389203"/>
    <lineage>
        <taxon>Eukaryota</taxon>
        <taxon>Fungi</taxon>
        <taxon>Dikarya</taxon>
        <taxon>Basidiomycota</taxon>
        <taxon>Pucciniomycotina</taxon>
        <taxon>Pucciniomycetes</taxon>
        <taxon>Pucciniales</taxon>
        <taxon>Sphaerophragmiaceae</taxon>
        <taxon>Austropuccinia</taxon>
    </lineage>
</organism>
<comment type="caution">
    <text evidence="1">The sequence shown here is derived from an EMBL/GenBank/DDBJ whole genome shotgun (WGS) entry which is preliminary data.</text>
</comment>
<dbReference type="Proteomes" id="UP000765509">
    <property type="component" value="Unassembled WGS sequence"/>
</dbReference>
<reference evidence="1" key="1">
    <citation type="submission" date="2021-03" db="EMBL/GenBank/DDBJ databases">
        <title>Draft genome sequence of rust myrtle Austropuccinia psidii MF-1, a brazilian biotype.</title>
        <authorList>
            <person name="Quecine M.C."/>
            <person name="Pachon D.M.R."/>
            <person name="Bonatelli M.L."/>
            <person name="Correr F.H."/>
            <person name="Franceschini L.M."/>
            <person name="Leite T.F."/>
            <person name="Margarido G.R.A."/>
            <person name="Almeida C.A."/>
            <person name="Ferrarezi J.A."/>
            <person name="Labate C.A."/>
        </authorList>
    </citation>
    <scope>NUCLEOTIDE SEQUENCE</scope>
    <source>
        <strain evidence="1">MF-1</strain>
    </source>
</reference>
<name>A0A9Q3FWN1_9BASI</name>
<evidence type="ECO:0000313" key="2">
    <source>
        <dbReference type="Proteomes" id="UP000765509"/>
    </source>
</evidence>